<sequence>TSAWAGQREGPNYVTQGNTLVGPEVLEAVARSFQSTERSGRHLSDRLIAALNAGQAVGGDRRDGRLQSAAVIVADPRPGNSRRPDHLTVNINVCEHPTPVLELRRIWESISQTLGYRELRRFTGNDVWQLRVLLHAVGYYRPEVTEIPRDQASQVYSEDVVEAVQSFRIAEGLWTSNSSTPRGLVDRVTVERLWRAVEAAGKTAGVRQTIRDATLIRR</sequence>
<accession>A0A382Y4B6</accession>
<organism evidence="1">
    <name type="scientific">marine metagenome</name>
    <dbReference type="NCBI Taxonomy" id="408172"/>
    <lineage>
        <taxon>unclassified sequences</taxon>
        <taxon>metagenomes</taxon>
        <taxon>ecological metagenomes</taxon>
    </lineage>
</organism>
<proteinExistence type="predicted"/>
<protein>
    <submittedName>
        <fullName evidence="1">Uncharacterized protein</fullName>
    </submittedName>
</protein>
<dbReference type="AlphaFoldDB" id="A0A382Y4B6"/>
<dbReference type="PANTHER" id="PTHR39328:SF1">
    <property type="entry name" value="BLL2871 PROTEIN"/>
    <property type="match status" value="1"/>
</dbReference>
<dbReference type="Pfam" id="PF06267">
    <property type="entry name" value="DUF1028"/>
    <property type="match status" value="1"/>
</dbReference>
<feature type="non-terminal residue" evidence="1">
    <location>
        <position position="1"/>
    </location>
</feature>
<dbReference type="SUPFAM" id="SSF56235">
    <property type="entry name" value="N-terminal nucleophile aminohydrolases (Ntn hydrolases)"/>
    <property type="match status" value="1"/>
</dbReference>
<dbReference type="EMBL" id="UINC01172857">
    <property type="protein sequence ID" value="SVD78146.1"/>
    <property type="molecule type" value="Genomic_DNA"/>
</dbReference>
<name>A0A382Y4B6_9ZZZZ</name>
<dbReference type="PANTHER" id="PTHR39328">
    <property type="entry name" value="BLL2871 PROTEIN"/>
    <property type="match status" value="1"/>
</dbReference>
<dbReference type="InterPro" id="IPR036366">
    <property type="entry name" value="PGBDSf"/>
</dbReference>
<dbReference type="SUPFAM" id="SSF47090">
    <property type="entry name" value="PGBD-like"/>
    <property type="match status" value="1"/>
</dbReference>
<reference evidence="1" key="1">
    <citation type="submission" date="2018-05" db="EMBL/GenBank/DDBJ databases">
        <authorList>
            <person name="Lanie J.A."/>
            <person name="Ng W.-L."/>
            <person name="Kazmierczak K.M."/>
            <person name="Andrzejewski T.M."/>
            <person name="Davidsen T.M."/>
            <person name="Wayne K.J."/>
            <person name="Tettelin H."/>
            <person name="Glass J.I."/>
            <person name="Rusch D."/>
            <person name="Podicherti R."/>
            <person name="Tsui H.-C.T."/>
            <person name="Winkler M.E."/>
        </authorList>
    </citation>
    <scope>NUCLEOTIDE SEQUENCE</scope>
</reference>
<evidence type="ECO:0000313" key="1">
    <source>
        <dbReference type="EMBL" id="SVD78146.1"/>
    </source>
</evidence>
<dbReference type="InterPro" id="IPR010430">
    <property type="entry name" value="DUF1028"/>
</dbReference>
<dbReference type="Gene3D" id="1.10.101.10">
    <property type="entry name" value="PGBD-like superfamily/PGBD"/>
    <property type="match status" value="1"/>
</dbReference>
<dbReference type="Gene3D" id="3.60.20.10">
    <property type="entry name" value="Glutamine Phosphoribosylpyrophosphate, subunit 1, domain 1"/>
    <property type="match status" value="1"/>
</dbReference>
<dbReference type="InterPro" id="IPR036365">
    <property type="entry name" value="PGBD-like_sf"/>
</dbReference>
<dbReference type="InterPro" id="IPR029055">
    <property type="entry name" value="Ntn_hydrolases_N"/>
</dbReference>
<gene>
    <name evidence="1" type="ORF">METZ01_LOCUS431000</name>
</gene>